<dbReference type="InterPro" id="IPR002645">
    <property type="entry name" value="STAS_dom"/>
</dbReference>
<evidence type="ECO:0000256" key="2">
    <source>
        <dbReference type="ARBA" id="ARBA00022692"/>
    </source>
</evidence>
<dbReference type="CDD" id="cd07042">
    <property type="entry name" value="STAS_SulP_like_sulfate_transporter"/>
    <property type="match status" value="1"/>
</dbReference>
<feature type="non-terminal residue" evidence="8">
    <location>
        <position position="741"/>
    </location>
</feature>
<reference evidence="8" key="1">
    <citation type="submission" date="2020-02" db="EMBL/GenBank/DDBJ databases">
        <title>Bird 10,000 Genomes (B10K) Project - Family phase.</title>
        <authorList>
            <person name="Zhang G."/>
        </authorList>
    </citation>
    <scope>NUCLEOTIDE SEQUENCE</scope>
    <source>
        <strain evidence="8">B10K-IZ-033-77</strain>
    </source>
</reference>
<feature type="transmembrane region" description="Helical" evidence="6">
    <location>
        <begin position="189"/>
        <end position="216"/>
    </location>
</feature>
<sequence length="741" mass="80847">MATEMALSHRAPREVLSEAELEEVAQRKPPTKPSLRGCLRKTRCSGSAAKSLLFRFLPFLRWLPRYPIKDWLLGDIVSGFSVGIMHLPQGLAYALLAGLPPVTGLYSSFYPVFLYFFFGTSRHNSVEVLMLTLGSLPTLYLFSGPFAVISVMIGSLTESLVPSENFLESVNGSNATVNEELRDATRVELVATITVLTGIFQVALGLLQFGFVVTYLSDPLVRGYTTAASVHVLVSQLKNVFGVSQSENSGPLSMFVTIIDLCKKLPNTNVGTLVTAIIAMVAILIVKELNHKFAAKLPMPIPIELITIIVSTGISYGVNLKDKFGISVVGNIPSGLKPPVAPNVSYFGQVVGNAFAIAVVGYAICISLGKIFALKHGYKVDSNQELIALGLCNFLGGFFQCFAISCSMSRSLVQESTGGNSQVAGVIASLVILVTILKIGELFRDLPKAILAAIIIVNLKGMFKQFSDLSTLWKSNRVDLLVWIVTFVATLLLNLDIGLAASVAFGLLTVIFRTQLPHYSILGRISDTDVYRDVAEYEMAQEVPGVKIFRSSSTVYFANVEMYAEALKKKSGIDVDRLIQKKKKALKKLQKQQKKLEKEKAKRKKPWSNDTRSPSLLQNTEDGPGVAVIELSAGDSSALSEPTLHNLGLPQPSFHAVILDFSPVSFVDTVSIKIVKNIFRDFREIEVDVFIASCPVSVLAQLERGNFFSSAITKHSFFPSVHDAVAHVSRQRRQASVSTQP</sequence>
<evidence type="ECO:0000259" key="7">
    <source>
        <dbReference type="PROSITE" id="PS50801"/>
    </source>
</evidence>
<keyword evidence="2 6" id="KW-0812">Transmembrane</keyword>
<evidence type="ECO:0000313" key="9">
    <source>
        <dbReference type="Proteomes" id="UP000603297"/>
    </source>
</evidence>
<feature type="transmembrane region" description="Helical" evidence="6">
    <location>
        <begin position="483"/>
        <end position="512"/>
    </location>
</feature>
<keyword evidence="4 6" id="KW-0472">Membrane</keyword>
<evidence type="ECO:0000313" key="8">
    <source>
        <dbReference type="EMBL" id="NXY05342.1"/>
    </source>
</evidence>
<dbReference type="InterPro" id="IPR036513">
    <property type="entry name" value="STAS_dom_sf"/>
</dbReference>
<keyword evidence="9" id="KW-1185">Reference proteome</keyword>
<feature type="transmembrane region" description="Helical" evidence="6">
    <location>
        <begin position="422"/>
        <end position="439"/>
    </location>
</feature>
<accession>A0A852MJ83</accession>
<dbReference type="PANTHER" id="PTHR11814">
    <property type="entry name" value="SULFATE TRANSPORTER"/>
    <property type="match status" value="1"/>
</dbReference>
<evidence type="ECO:0000256" key="6">
    <source>
        <dbReference type="SAM" id="Phobius"/>
    </source>
</evidence>
<feature type="non-terminal residue" evidence="8">
    <location>
        <position position="1"/>
    </location>
</feature>
<feature type="domain" description="STAS" evidence="7">
    <location>
        <begin position="536"/>
        <end position="728"/>
    </location>
</feature>
<feature type="compositionally biased region" description="Polar residues" evidence="5">
    <location>
        <begin position="608"/>
        <end position="621"/>
    </location>
</feature>
<feature type="transmembrane region" description="Helical" evidence="6">
    <location>
        <begin position="354"/>
        <end position="374"/>
    </location>
</feature>
<dbReference type="PROSITE" id="PS50801">
    <property type="entry name" value="STAS"/>
    <property type="match status" value="1"/>
</dbReference>
<name>A0A852MJ83_9PASS</name>
<keyword evidence="3 6" id="KW-1133">Transmembrane helix</keyword>
<organism evidence="8 9">
    <name type="scientific">Pteruthius melanotis</name>
    <dbReference type="NCBI Taxonomy" id="357074"/>
    <lineage>
        <taxon>Eukaryota</taxon>
        <taxon>Metazoa</taxon>
        <taxon>Chordata</taxon>
        <taxon>Craniata</taxon>
        <taxon>Vertebrata</taxon>
        <taxon>Euteleostomi</taxon>
        <taxon>Archelosauria</taxon>
        <taxon>Archosauria</taxon>
        <taxon>Dinosauria</taxon>
        <taxon>Saurischia</taxon>
        <taxon>Theropoda</taxon>
        <taxon>Coelurosauria</taxon>
        <taxon>Aves</taxon>
        <taxon>Neognathae</taxon>
        <taxon>Neoaves</taxon>
        <taxon>Telluraves</taxon>
        <taxon>Australaves</taxon>
        <taxon>Passeriformes</taxon>
        <taxon>Sylvioidea</taxon>
        <taxon>Timaliidae</taxon>
        <taxon>Pteruthius</taxon>
    </lineage>
</organism>
<dbReference type="GO" id="GO:0016020">
    <property type="term" value="C:membrane"/>
    <property type="evidence" value="ECO:0007669"/>
    <property type="project" value="UniProtKB-SubCell"/>
</dbReference>
<comment type="subcellular location">
    <subcellularLocation>
        <location evidence="1">Membrane</location>
        <topology evidence="1">Multi-pass membrane protein</topology>
    </subcellularLocation>
</comment>
<proteinExistence type="predicted"/>
<protein>
    <submittedName>
        <fullName evidence="8">S26A6 protein</fullName>
    </submittedName>
</protein>
<dbReference type="SUPFAM" id="SSF52091">
    <property type="entry name" value="SpoIIaa-like"/>
    <property type="match status" value="1"/>
</dbReference>
<dbReference type="Gene3D" id="3.30.750.24">
    <property type="entry name" value="STAS domain"/>
    <property type="match status" value="1"/>
</dbReference>
<dbReference type="Pfam" id="PF01740">
    <property type="entry name" value="STAS"/>
    <property type="match status" value="1"/>
</dbReference>
<dbReference type="GO" id="GO:0055085">
    <property type="term" value="P:transmembrane transport"/>
    <property type="evidence" value="ECO:0007669"/>
    <property type="project" value="InterPro"/>
</dbReference>
<dbReference type="NCBIfam" id="TIGR00815">
    <property type="entry name" value="sulP"/>
    <property type="match status" value="1"/>
</dbReference>
<dbReference type="Pfam" id="PF00916">
    <property type="entry name" value="Sulfate_transp"/>
    <property type="match status" value="1"/>
</dbReference>
<evidence type="ECO:0000256" key="4">
    <source>
        <dbReference type="ARBA" id="ARBA00023136"/>
    </source>
</evidence>
<dbReference type="InterPro" id="IPR011547">
    <property type="entry name" value="SLC26A/SulP_dom"/>
</dbReference>
<evidence type="ECO:0000256" key="1">
    <source>
        <dbReference type="ARBA" id="ARBA00004141"/>
    </source>
</evidence>
<feature type="region of interest" description="Disordered" evidence="5">
    <location>
        <begin position="595"/>
        <end position="622"/>
    </location>
</feature>
<dbReference type="InterPro" id="IPR001902">
    <property type="entry name" value="SLC26A/SulP_fam"/>
</dbReference>
<feature type="transmembrane region" description="Helical" evidence="6">
    <location>
        <begin position="301"/>
        <end position="318"/>
    </location>
</feature>
<comment type="caution">
    <text evidence="8">The sequence shown here is derived from an EMBL/GenBank/DDBJ whole genome shotgun (WGS) entry which is preliminary data.</text>
</comment>
<feature type="transmembrane region" description="Helical" evidence="6">
    <location>
        <begin position="386"/>
        <end position="410"/>
    </location>
</feature>
<gene>
    <name evidence="8" type="primary">Slc26a6</name>
    <name evidence="8" type="ORF">PTEMEL_R06427</name>
</gene>
<evidence type="ECO:0000256" key="5">
    <source>
        <dbReference type="SAM" id="MobiDB-lite"/>
    </source>
</evidence>
<feature type="transmembrane region" description="Helical" evidence="6">
    <location>
        <begin position="138"/>
        <end position="157"/>
    </location>
</feature>
<feature type="transmembrane region" description="Helical" evidence="6">
    <location>
        <begin position="91"/>
        <end position="118"/>
    </location>
</feature>
<feature type="transmembrane region" description="Helical" evidence="6">
    <location>
        <begin position="270"/>
        <end position="289"/>
    </location>
</feature>
<dbReference type="Proteomes" id="UP000603297">
    <property type="component" value="Unassembled WGS sequence"/>
</dbReference>
<dbReference type="OrthoDB" id="288203at2759"/>
<evidence type="ECO:0000256" key="3">
    <source>
        <dbReference type="ARBA" id="ARBA00022989"/>
    </source>
</evidence>
<dbReference type="AlphaFoldDB" id="A0A852MJ83"/>
<dbReference type="EMBL" id="WEIY01000251">
    <property type="protein sequence ID" value="NXY05342.1"/>
    <property type="molecule type" value="Genomic_DNA"/>
</dbReference>